<gene>
    <name evidence="8 10" type="primary">pgi</name>
    <name evidence="10" type="ORF">H0E84_02470</name>
</gene>
<keyword evidence="3 8" id="KW-0312">Gluconeogenesis</keyword>
<keyword evidence="6 8" id="KW-0413">Isomerase</keyword>
<evidence type="ECO:0000256" key="8">
    <source>
        <dbReference type="HAMAP-Rule" id="MF_00473"/>
    </source>
</evidence>
<evidence type="ECO:0000256" key="2">
    <source>
        <dbReference type="ARBA" id="ARBA00006604"/>
    </source>
</evidence>
<evidence type="ECO:0000256" key="9">
    <source>
        <dbReference type="RuleBase" id="RU000612"/>
    </source>
</evidence>
<proteinExistence type="inferred from homology"/>
<dbReference type="PANTHER" id="PTHR11469:SF1">
    <property type="entry name" value="GLUCOSE-6-PHOSPHATE ISOMERASE"/>
    <property type="match status" value="1"/>
</dbReference>
<evidence type="ECO:0000256" key="6">
    <source>
        <dbReference type="ARBA" id="ARBA00023235"/>
    </source>
</evidence>
<keyword evidence="5 8" id="KW-0324">Glycolysis</keyword>
<dbReference type="EC" id="5.3.1.9" evidence="8"/>
<comment type="pathway">
    <text evidence="8">Carbohydrate biosynthesis; gluconeogenesis.</text>
</comment>
<dbReference type="InterPro" id="IPR046348">
    <property type="entry name" value="SIS_dom_sf"/>
</dbReference>
<accession>A0A853J7Z4</accession>
<reference evidence="10 11" key="1">
    <citation type="submission" date="2020-07" db="EMBL/GenBank/DDBJ databases">
        <title>Luteimonas sp. SJ-92.</title>
        <authorList>
            <person name="Huang X.-X."/>
            <person name="Xu L."/>
            <person name="Sun J.-Q."/>
        </authorList>
    </citation>
    <scope>NUCLEOTIDE SEQUENCE [LARGE SCALE GENOMIC DNA]</scope>
    <source>
        <strain evidence="10 11">SJ-92</strain>
    </source>
</reference>
<dbReference type="NCBIfam" id="NF001211">
    <property type="entry name" value="PRK00179.1"/>
    <property type="match status" value="1"/>
</dbReference>
<dbReference type="UniPathway" id="UPA00138"/>
<dbReference type="InterPro" id="IPR035482">
    <property type="entry name" value="SIS_PGI_2"/>
</dbReference>
<dbReference type="InterPro" id="IPR035476">
    <property type="entry name" value="SIS_PGI_1"/>
</dbReference>
<dbReference type="GO" id="GO:0097367">
    <property type="term" value="F:carbohydrate derivative binding"/>
    <property type="evidence" value="ECO:0007669"/>
    <property type="project" value="InterPro"/>
</dbReference>
<dbReference type="PANTHER" id="PTHR11469">
    <property type="entry name" value="GLUCOSE-6-PHOSPHATE ISOMERASE"/>
    <property type="match status" value="1"/>
</dbReference>
<dbReference type="EMBL" id="JACCKA010000017">
    <property type="protein sequence ID" value="NZA25233.1"/>
    <property type="molecule type" value="Genomic_DNA"/>
</dbReference>
<comment type="subcellular location">
    <subcellularLocation>
        <location evidence="8">Cytoplasm</location>
    </subcellularLocation>
</comment>
<dbReference type="PROSITE" id="PS00765">
    <property type="entry name" value="P_GLUCOSE_ISOMERASE_1"/>
    <property type="match status" value="1"/>
</dbReference>
<dbReference type="InterPro" id="IPR018189">
    <property type="entry name" value="Phosphoglucose_isomerase_CS"/>
</dbReference>
<comment type="function">
    <text evidence="8">Catalyzes the reversible isomerization of glucose-6-phosphate to fructose-6-phosphate.</text>
</comment>
<comment type="catalytic activity">
    <reaction evidence="7 8 9">
        <text>alpha-D-glucose 6-phosphate = beta-D-fructose 6-phosphate</text>
        <dbReference type="Rhea" id="RHEA:11816"/>
        <dbReference type="ChEBI" id="CHEBI:57634"/>
        <dbReference type="ChEBI" id="CHEBI:58225"/>
        <dbReference type="EC" id="5.3.1.9"/>
    </reaction>
</comment>
<evidence type="ECO:0000256" key="4">
    <source>
        <dbReference type="ARBA" id="ARBA00022490"/>
    </source>
</evidence>
<keyword evidence="4 8" id="KW-0963">Cytoplasm</keyword>
<dbReference type="SUPFAM" id="SSF53697">
    <property type="entry name" value="SIS domain"/>
    <property type="match status" value="1"/>
</dbReference>
<dbReference type="GO" id="GO:0051156">
    <property type="term" value="P:glucose 6-phosphate metabolic process"/>
    <property type="evidence" value="ECO:0007669"/>
    <property type="project" value="TreeGrafter"/>
</dbReference>
<evidence type="ECO:0000256" key="5">
    <source>
        <dbReference type="ARBA" id="ARBA00023152"/>
    </source>
</evidence>
<dbReference type="CDD" id="cd05015">
    <property type="entry name" value="SIS_PGI_1"/>
    <property type="match status" value="1"/>
</dbReference>
<evidence type="ECO:0000256" key="1">
    <source>
        <dbReference type="ARBA" id="ARBA00004926"/>
    </source>
</evidence>
<dbReference type="InterPro" id="IPR001672">
    <property type="entry name" value="G6P_Isomerase"/>
</dbReference>
<dbReference type="Pfam" id="PF00342">
    <property type="entry name" value="PGI"/>
    <property type="match status" value="1"/>
</dbReference>
<sequence>MTVSAQRLTGSLAPHARRLAGARIAELVAADPGRASELALRVGPLYANFSRQRVDRDALGALLRLADDAALPQAFRALFEGERINRSEDRPALHVALRSDLGGSDTTRQARAQAVDAHARMAAMLQALADSDVTDLVNVGIGGSDLGPRLVVDALKDAHSGRFRVHFLTNVDGSDAQHTLRGLDPARTAAILVSKSFGTQETLLNGTILRDWLGGGERLYAVSANVPKAEAFGVDAARILPMWDWVGGRYSLWSTVGFAIAAAVGMDDFRALLAGAAEIDGHVLEAPPARNLAMLHALSAVWNRNALGLPTQAVLPYDERLALLPAYLQQLVMESLGKSVTPTGDAAGLDTVPALWGGAGTNSQHSFFQALHQGTQTVPADFIGVVNPDHGYADNHAALLSNLLAQTEALANGHAAEDPQKAYPGNRPSTLLLLDALTPHSLGALIALYEHSVYAQSVLWGINAFDQWGVELGKRIAGELLPAVKGEGVEVSDPVTRALLDEIAARRRSGA</sequence>
<dbReference type="PRINTS" id="PR00662">
    <property type="entry name" value="G6PISOMERASE"/>
</dbReference>
<name>A0A853J7Z4_9GAMM</name>
<dbReference type="GO" id="GO:0048029">
    <property type="term" value="F:monosaccharide binding"/>
    <property type="evidence" value="ECO:0007669"/>
    <property type="project" value="TreeGrafter"/>
</dbReference>
<dbReference type="Proteomes" id="UP000578091">
    <property type="component" value="Unassembled WGS sequence"/>
</dbReference>
<dbReference type="AlphaFoldDB" id="A0A853J7Z4"/>
<feature type="active site" description="Proton donor" evidence="8">
    <location>
        <position position="334"/>
    </location>
</feature>
<dbReference type="GO" id="GO:0006096">
    <property type="term" value="P:glycolytic process"/>
    <property type="evidence" value="ECO:0007669"/>
    <property type="project" value="UniProtKB-UniRule"/>
</dbReference>
<dbReference type="GO" id="GO:0004347">
    <property type="term" value="F:glucose-6-phosphate isomerase activity"/>
    <property type="evidence" value="ECO:0007669"/>
    <property type="project" value="UniProtKB-UniRule"/>
</dbReference>
<dbReference type="GO" id="GO:0005829">
    <property type="term" value="C:cytosol"/>
    <property type="evidence" value="ECO:0007669"/>
    <property type="project" value="TreeGrafter"/>
</dbReference>
<organism evidence="10 11">
    <name type="scientific">Luteimonas salinisoli</name>
    <dbReference type="NCBI Taxonomy" id="2752307"/>
    <lineage>
        <taxon>Bacteria</taxon>
        <taxon>Pseudomonadati</taxon>
        <taxon>Pseudomonadota</taxon>
        <taxon>Gammaproteobacteria</taxon>
        <taxon>Lysobacterales</taxon>
        <taxon>Lysobacteraceae</taxon>
        <taxon>Luteimonas</taxon>
    </lineage>
</organism>
<keyword evidence="11" id="KW-1185">Reference proteome</keyword>
<evidence type="ECO:0000313" key="11">
    <source>
        <dbReference type="Proteomes" id="UP000578091"/>
    </source>
</evidence>
<comment type="caution">
    <text evidence="10">The sequence shown here is derived from an EMBL/GenBank/DDBJ whole genome shotgun (WGS) entry which is preliminary data.</text>
</comment>
<dbReference type="Gene3D" id="1.10.1390.10">
    <property type="match status" value="1"/>
</dbReference>
<evidence type="ECO:0000256" key="3">
    <source>
        <dbReference type="ARBA" id="ARBA00022432"/>
    </source>
</evidence>
<comment type="similarity">
    <text evidence="2 8 9">Belongs to the GPI family.</text>
</comment>
<dbReference type="PROSITE" id="PS51463">
    <property type="entry name" value="P_GLUCOSE_ISOMERASE_3"/>
    <property type="match status" value="1"/>
</dbReference>
<dbReference type="GO" id="GO:0006094">
    <property type="term" value="P:gluconeogenesis"/>
    <property type="evidence" value="ECO:0007669"/>
    <property type="project" value="UniProtKB-UniRule"/>
</dbReference>
<dbReference type="CDD" id="cd05016">
    <property type="entry name" value="SIS_PGI_2"/>
    <property type="match status" value="1"/>
</dbReference>
<dbReference type="HAMAP" id="MF_00473">
    <property type="entry name" value="G6P_isomerase"/>
    <property type="match status" value="1"/>
</dbReference>
<dbReference type="PROSITE" id="PS00174">
    <property type="entry name" value="P_GLUCOSE_ISOMERASE_2"/>
    <property type="match status" value="1"/>
</dbReference>
<comment type="pathway">
    <text evidence="1 8 9">Carbohydrate degradation; glycolysis; D-glyceraldehyde 3-phosphate and glycerone phosphate from D-glucose: step 2/4.</text>
</comment>
<evidence type="ECO:0000313" key="10">
    <source>
        <dbReference type="EMBL" id="NZA25233.1"/>
    </source>
</evidence>
<dbReference type="InterPro" id="IPR023096">
    <property type="entry name" value="G6P_Isomerase_C"/>
</dbReference>
<evidence type="ECO:0000256" key="7">
    <source>
        <dbReference type="ARBA" id="ARBA00029321"/>
    </source>
</evidence>
<dbReference type="Gene3D" id="3.40.50.10490">
    <property type="entry name" value="Glucose-6-phosphate isomerase like protein, domain 1"/>
    <property type="match status" value="2"/>
</dbReference>
<protein>
    <recommendedName>
        <fullName evidence="8">Glucose-6-phosphate isomerase</fullName>
        <shortName evidence="8">GPI</shortName>
        <ecNumber evidence="8">5.3.1.9</ecNumber>
    </recommendedName>
    <alternativeName>
        <fullName evidence="8">Phosphoglucose isomerase</fullName>
        <shortName evidence="8">PGI</shortName>
    </alternativeName>
    <alternativeName>
        <fullName evidence="8">Phosphohexose isomerase</fullName>
        <shortName evidence="8">PHI</shortName>
    </alternativeName>
</protein>
<dbReference type="UniPathway" id="UPA00109">
    <property type="reaction ID" value="UER00181"/>
</dbReference>
<feature type="active site" evidence="8">
    <location>
        <position position="365"/>
    </location>
</feature>
<feature type="active site" evidence="8">
    <location>
        <position position="474"/>
    </location>
</feature>